<feature type="domain" description="Core-binding (CB)" evidence="6">
    <location>
        <begin position="4"/>
        <end position="87"/>
    </location>
</feature>
<evidence type="ECO:0000313" key="8">
    <source>
        <dbReference type="Proteomes" id="UP000776629"/>
    </source>
</evidence>
<dbReference type="PANTHER" id="PTHR30349">
    <property type="entry name" value="PHAGE INTEGRASE-RELATED"/>
    <property type="match status" value="1"/>
</dbReference>
<dbReference type="EMBL" id="JACJJQ010000009">
    <property type="protein sequence ID" value="MBM6753742.1"/>
    <property type="molecule type" value="Genomic_DNA"/>
</dbReference>
<dbReference type="InterPro" id="IPR011010">
    <property type="entry name" value="DNA_brk_join_enz"/>
</dbReference>
<dbReference type="InterPro" id="IPR004107">
    <property type="entry name" value="Integrase_SAM-like_N"/>
</dbReference>
<accession>A0ABS2ENS3</accession>
<dbReference type="InterPro" id="IPR013762">
    <property type="entry name" value="Integrase-like_cat_sf"/>
</dbReference>
<keyword evidence="1" id="KW-0229">DNA integration</keyword>
<evidence type="ECO:0000256" key="1">
    <source>
        <dbReference type="ARBA" id="ARBA00022908"/>
    </source>
</evidence>
<evidence type="ECO:0000259" key="5">
    <source>
        <dbReference type="PROSITE" id="PS51898"/>
    </source>
</evidence>
<proteinExistence type="predicted"/>
<dbReference type="InterPro" id="IPR002104">
    <property type="entry name" value="Integrase_catalytic"/>
</dbReference>
<evidence type="ECO:0000256" key="3">
    <source>
        <dbReference type="ARBA" id="ARBA00023172"/>
    </source>
</evidence>
<evidence type="ECO:0000313" key="7">
    <source>
        <dbReference type="EMBL" id="MBM6753742.1"/>
    </source>
</evidence>
<dbReference type="PROSITE" id="PS51898">
    <property type="entry name" value="TYR_RECOMBINASE"/>
    <property type="match status" value="1"/>
</dbReference>
<keyword evidence="3" id="KW-0233">DNA recombination</keyword>
<keyword evidence="8" id="KW-1185">Reference proteome</keyword>
<dbReference type="Gene3D" id="1.10.150.130">
    <property type="match status" value="1"/>
</dbReference>
<dbReference type="PANTHER" id="PTHR30349:SF81">
    <property type="entry name" value="TYROSINE RECOMBINASE XERC"/>
    <property type="match status" value="1"/>
</dbReference>
<dbReference type="PROSITE" id="PS51900">
    <property type="entry name" value="CB"/>
    <property type="match status" value="1"/>
</dbReference>
<keyword evidence="2 4" id="KW-0238">DNA-binding</keyword>
<dbReference type="InterPro" id="IPR050090">
    <property type="entry name" value="Tyrosine_recombinase_XerCD"/>
</dbReference>
<dbReference type="Pfam" id="PF02899">
    <property type="entry name" value="Phage_int_SAM_1"/>
    <property type="match status" value="1"/>
</dbReference>
<comment type="caution">
    <text evidence="7">The sequence shown here is derived from an EMBL/GenBank/DDBJ whole genome shotgun (WGS) entry which is preliminary data.</text>
</comment>
<protein>
    <submittedName>
        <fullName evidence="7">Tyrosine-type recombinase/integrase</fullName>
    </submittedName>
</protein>
<feature type="domain" description="Tyr recombinase" evidence="5">
    <location>
        <begin position="108"/>
        <end position="299"/>
    </location>
</feature>
<reference evidence="7 8" key="1">
    <citation type="journal article" date="2021" name="Sci. Rep.">
        <title>The distribution of antibiotic resistance genes in chicken gut microbiota commensals.</title>
        <authorList>
            <person name="Juricova H."/>
            <person name="Matiasovicova J."/>
            <person name="Kubasova T."/>
            <person name="Cejkova D."/>
            <person name="Rychlik I."/>
        </authorList>
    </citation>
    <scope>NUCLEOTIDE SEQUENCE [LARGE SCALE GENOMIC DNA]</scope>
    <source>
        <strain evidence="7 8">An810</strain>
    </source>
</reference>
<dbReference type="InterPro" id="IPR044068">
    <property type="entry name" value="CB"/>
</dbReference>
<dbReference type="RefSeq" id="WP_204776176.1">
    <property type="nucleotide sequence ID" value="NZ_JACJJQ010000009.1"/>
</dbReference>
<sequence>MTSEEMTAPVKAYLEQLKQRRSPSTVANYGLDLRRMMKALAAHDIQTWNQVDQYLLMQVVTELSATVSAASIQRYRSSLRQFYRYLLEQRLVDHDPTQDLALPRRVMAEPATLSVEETLALIETITGTAPLAIRNRTILEVMYATGLKVSELLALTKADLHFNLNFLTVHDHLGKERLVPISQRAQKWVEKYLQVARPQLVNSANETAILFLNVRGGQLSRQAVWQLLKNSAAKAQLQVTVTPEILRASLKAHLLANQADYLAVVQILGNRIQNMPLLSLKRIQEVYRTCLPTALEEGE</sequence>
<dbReference type="Gene3D" id="1.10.443.10">
    <property type="entry name" value="Intergrase catalytic core"/>
    <property type="match status" value="1"/>
</dbReference>
<organism evidence="7 8">
    <name type="scientific">Limosilactobacillus alvi</name>
    <dbReference type="NCBI Taxonomy" id="990412"/>
    <lineage>
        <taxon>Bacteria</taxon>
        <taxon>Bacillati</taxon>
        <taxon>Bacillota</taxon>
        <taxon>Bacilli</taxon>
        <taxon>Lactobacillales</taxon>
        <taxon>Lactobacillaceae</taxon>
        <taxon>Limosilactobacillus</taxon>
    </lineage>
</organism>
<gene>
    <name evidence="7" type="ORF">H5993_03055</name>
</gene>
<dbReference type="Pfam" id="PF00589">
    <property type="entry name" value="Phage_integrase"/>
    <property type="match status" value="1"/>
</dbReference>
<name>A0ABS2ENS3_9LACO</name>
<dbReference type="InterPro" id="IPR010998">
    <property type="entry name" value="Integrase_recombinase_N"/>
</dbReference>
<evidence type="ECO:0000256" key="4">
    <source>
        <dbReference type="PROSITE-ProRule" id="PRU01248"/>
    </source>
</evidence>
<evidence type="ECO:0000259" key="6">
    <source>
        <dbReference type="PROSITE" id="PS51900"/>
    </source>
</evidence>
<dbReference type="SUPFAM" id="SSF56349">
    <property type="entry name" value="DNA breaking-rejoining enzymes"/>
    <property type="match status" value="1"/>
</dbReference>
<evidence type="ECO:0000256" key="2">
    <source>
        <dbReference type="ARBA" id="ARBA00023125"/>
    </source>
</evidence>
<dbReference type="Proteomes" id="UP000776629">
    <property type="component" value="Unassembled WGS sequence"/>
</dbReference>